<dbReference type="Gene3D" id="3.40.50.2300">
    <property type="match status" value="1"/>
</dbReference>
<dbReference type="PROSITE" id="PS50109">
    <property type="entry name" value="HIS_KIN"/>
    <property type="match status" value="1"/>
</dbReference>
<name>A0ABY5T4N9_9BACE</name>
<feature type="compositionally biased region" description="Polar residues" evidence="7">
    <location>
        <begin position="199"/>
        <end position="208"/>
    </location>
</feature>
<dbReference type="PROSITE" id="PS50110">
    <property type="entry name" value="RESPONSE_REGULATORY"/>
    <property type="match status" value="1"/>
</dbReference>
<dbReference type="InterPro" id="IPR001789">
    <property type="entry name" value="Sig_transdc_resp-reg_receiver"/>
</dbReference>
<feature type="transmembrane region" description="Helical" evidence="8">
    <location>
        <begin position="275"/>
        <end position="296"/>
    </location>
</feature>
<dbReference type="SUPFAM" id="SSF52172">
    <property type="entry name" value="CheY-like"/>
    <property type="match status" value="1"/>
</dbReference>
<keyword evidence="8" id="KW-1133">Transmembrane helix</keyword>
<keyword evidence="3 6" id="KW-0597">Phosphoprotein</keyword>
<feature type="domain" description="Histidine kinase" evidence="9">
    <location>
        <begin position="330"/>
        <end position="543"/>
    </location>
</feature>
<evidence type="ECO:0000256" key="6">
    <source>
        <dbReference type="PROSITE-ProRule" id="PRU00169"/>
    </source>
</evidence>
<evidence type="ECO:0000313" key="12">
    <source>
        <dbReference type="Proteomes" id="UP001060104"/>
    </source>
</evidence>
<dbReference type="Pfam" id="PF00512">
    <property type="entry name" value="HisKA"/>
    <property type="match status" value="1"/>
</dbReference>
<feature type="domain" description="Response regulatory" evidence="10">
    <location>
        <begin position="564"/>
        <end position="681"/>
    </location>
</feature>
<dbReference type="CDD" id="cd00082">
    <property type="entry name" value="HisKA"/>
    <property type="match status" value="1"/>
</dbReference>
<organism evidence="11 12">
    <name type="scientific">Bacteroides faecis</name>
    <dbReference type="NCBI Taxonomy" id="674529"/>
    <lineage>
        <taxon>Bacteria</taxon>
        <taxon>Pseudomonadati</taxon>
        <taxon>Bacteroidota</taxon>
        <taxon>Bacteroidia</taxon>
        <taxon>Bacteroidales</taxon>
        <taxon>Bacteroidaceae</taxon>
        <taxon>Bacteroides</taxon>
    </lineage>
</organism>
<keyword evidence="5" id="KW-0418">Kinase</keyword>
<dbReference type="SUPFAM" id="SSF47226">
    <property type="entry name" value="Histidine-containing phosphotransfer domain, HPT domain"/>
    <property type="match status" value="1"/>
</dbReference>
<evidence type="ECO:0000256" key="8">
    <source>
        <dbReference type="SAM" id="Phobius"/>
    </source>
</evidence>
<evidence type="ECO:0000313" key="11">
    <source>
        <dbReference type="EMBL" id="UVQ72476.1"/>
    </source>
</evidence>
<feature type="transmembrane region" description="Helical" evidence="8">
    <location>
        <begin position="20"/>
        <end position="40"/>
    </location>
</feature>
<dbReference type="EC" id="2.7.13.3" evidence="2"/>
<keyword evidence="4" id="KW-0808">Transferase</keyword>
<dbReference type="SMART" id="SM00448">
    <property type="entry name" value="REC"/>
    <property type="match status" value="1"/>
</dbReference>
<dbReference type="InterPro" id="IPR036890">
    <property type="entry name" value="HATPase_C_sf"/>
</dbReference>
<proteinExistence type="predicted"/>
<dbReference type="InterPro" id="IPR005467">
    <property type="entry name" value="His_kinase_dom"/>
</dbReference>
<evidence type="ECO:0000259" key="9">
    <source>
        <dbReference type="PROSITE" id="PS50109"/>
    </source>
</evidence>
<evidence type="ECO:0000256" key="4">
    <source>
        <dbReference type="ARBA" id="ARBA00022679"/>
    </source>
</evidence>
<dbReference type="SMART" id="SM00388">
    <property type="entry name" value="HisKA"/>
    <property type="match status" value="1"/>
</dbReference>
<dbReference type="Pfam" id="PF00072">
    <property type="entry name" value="Response_reg"/>
    <property type="match status" value="1"/>
</dbReference>
<feature type="region of interest" description="Disordered" evidence="7">
    <location>
        <begin position="186"/>
        <end position="208"/>
    </location>
</feature>
<comment type="catalytic activity">
    <reaction evidence="1">
        <text>ATP + protein L-histidine = ADP + protein N-phospho-L-histidine.</text>
        <dbReference type="EC" id="2.7.13.3"/>
    </reaction>
</comment>
<sequence>MKIKLIRTNDSFSLLRMKIIAGYGLLLAILGIVVFSVWLGHRKIETLNSSERLIKQRRKVMNQTFEKLLDFSFSDDILLLRDNDKLDEYRMKREVATDALNGLKQYYQADGVQHARIDRVSSLLLEKEKLLLGVMNTLSGFSRTDSLLQRRIPDIISQTAQQPDVTETTKNKRGGLFGLFKKTEEKSAYARQREKRKQPSASQRTTGELHSLQKEIHAQYTDSWNKLSAYSDSLQQRDRELNSQINELICEFEQAAIVQSDNEAKQMTALREESFRIILFIAVAAILLIVVFYIFIHRDIRQRQTYRMKLETSDRRNRELLAARRNLILTVSHDLRAPLGTICEYAGLLQDEKDVERSKGYAVNIQRASLHVIGLANNLLYYYRLEAEKEQPEKEIFHPGRTVEETVHSFLPMAAKKGLGLTVEVTDLDVLVEGDRGRLVQILNNLLSNAVKFTRAGYVHVGARYRNGALCFFVKDTGTGIDQERQERLFTAFERGDAPATEQGFGLGLAITHKLVTLLEGTIRVQSAPGNGSTFEICLPMREADGNPRDVSISPEQDSLSGMRVLAMDDDQMQLDVVRKIYARNGVECDCCLNVRELVSALRRNRYDLVLTDMRMPEIDGYGVLSLIRGSNLGQTKTLPILAVTAQANEKPEHFKNEGFTGCLYKPFSPEELLAATSRIDRPDFAAIMEGEENRKEMLGIFIEDTTEELSEMRNAFSAGNYEKLGHIIHKAAPLWAIIRINIPLGELERMASMPLEKWDRTLDKRIEKLLEAVGQAIEKAKRLKEKADGNHIDSRG</sequence>
<evidence type="ECO:0000256" key="1">
    <source>
        <dbReference type="ARBA" id="ARBA00000085"/>
    </source>
</evidence>
<dbReference type="SUPFAM" id="SSF47384">
    <property type="entry name" value="Homodimeric domain of signal transducing histidine kinase"/>
    <property type="match status" value="1"/>
</dbReference>
<dbReference type="InterPro" id="IPR011006">
    <property type="entry name" value="CheY-like_superfamily"/>
</dbReference>
<evidence type="ECO:0000259" key="10">
    <source>
        <dbReference type="PROSITE" id="PS50110"/>
    </source>
</evidence>
<dbReference type="CDD" id="cd17546">
    <property type="entry name" value="REC_hyHK_CKI1_RcsC-like"/>
    <property type="match status" value="1"/>
</dbReference>
<evidence type="ECO:0000256" key="3">
    <source>
        <dbReference type="ARBA" id="ARBA00022553"/>
    </source>
</evidence>
<dbReference type="CDD" id="cd16922">
    <property type="entry name" value="HATPase_EvgS-ArcB-TorS-like"/>
    <property type="match status" value="1"/>
</dbReference>
<protein>
    <recommendedName>
        <fullName evidence="2">histidine kinase</fullName>
        <ecNumber evidence="2">2.7.13.3</ecNumber>
    </recommendedName>
</protein>
<keyword evidence="11" id="KW-0547">Nucleotide-binding</keyword>
<dbReference type="Proteomes" id="UP001060104">
    <property type="component" value="Chromosome"/>
</dbReference>
<dbReference type="Gene3D" id="1.10.287.130">
    <property type="match status" value="1"/>
</dbReference>
<dbReference type="InterPro" id="IPR003594">
    <property type="entry name" value="HATPase_dom"/>
</dbReference>
<keyword evidence="12" id="KW-1185">Reference proteome</keyword>
<dbReference type="SUPFAM" id="SSF55874">
    <property type="entry name" value="ATPase domain of HSP90 chaperone/DNA topoisomerase II/histidine kinase"/>
    <property type="match status" value="1"/>
</dbReference>
<dbReference type="InterPro" id="IPR036641">
    <property type="entry name" value="HPT_dom_sf"/>
</dbReference>
<dbReference type="EMBL" id="CP103141">
    <property type="protein sequence ID" value="UVQ72476.1"/>
    <property type="molecule type" value="Genomic_DNA"/>
</dbReference>
<evidence type="ECO:0000256" key="7">
    <source>
        <dbReference type="SAM" id="MobiDB-lite"/>
    </source>
</evidence>
<dbReference type="Gene3D" id="3.30.565.10">
    <property type="entry name" value="Histidine kinase-like ATPase, C-terminal domain"/>
    <property type="match status" value="1"/>
</dbReference>
<keyword evidence="8" id="KW-0472">Membrane</keyword>
<dbReference type="PANTHER" id="PTHR43047">
    <property type="entry name" value="TWO-COMPONENT HISTIDINE PROTEIN KINASE"/>
    <property type="match status" value="1"/>
</dbReference>
<dbReference type="Pfam" id="PF02518">
    <property type="entry name" value="HATPase_c"/>
    <property type="match status" value="1"/>
</dbReference>
<dbReference type="InterPro" id="IPR004358">
    <property type="entry name" value="Sig_transdc_His_kin-like_C"/>
</dbReference>
<dbReference type="PRINTS" id="PR00344">
    <property type="entry name" value="BCTRLSENSOR"/>
</dbReference>
<dbReference type="SMART" id="SM00387">
    <property type="entry name" value="HATPase_c"/>
    <property type="match status" value="1"/>
</dbReference>
<dbReference type="InterPro" id="IPR003661">
    <property type="entry name" value="HisK_dim/P_dom"/>
</dbReference>
<dbReference type="GO" id="GO:0005524">
    <property type="term" value="F:ATP binding"/>
    <property type="evidence" value="ECO:0007669"/>
    <property type="project" value="UniProtKB-KW"/>
</dbReference>
<dbReference type="InterPro" id="IPR036097">
    <property type="entry name" value="HisK_dim/P_sf"/>
</dbReference>
<feature type="modified residue" description="4-aspartylphosphate" evidence="6">
    <location>
        <position position="613"/>
    </location>
</feature>
<evidence type="ECO:0000256" key="2">
    <source>
        <dbReference type="ARBA" id="ARBA00012438"/>
    </source>
</evidence>
<gene>
    <name evidence="11" type="ORF">NXY30_15495</name>
</gene>
<reference evidence="11" key="1">
    <citation type="submission" date="2022-08" db="EMBL/GenBank/DDBJ databases">
        <title>Genome Sequencing of Bacteroides fragilis Group Isolates with Nanopore Technology.</title>
        <authorList>
            <person name="Tisza M.J."/>
            <person name="Smith D."/>
            <person name="Dekker J.P."/>
        </authorList>
    </citation>
    <scope>NUCLEOTIDE SEQUENCE</scope>
    <source>
        <strain evidence="11">BFG-527</strain>
    </source>
</reference>
<dbReference type="Gene3D" id="1.20.120.160">
    <property type="entry name" value="HPT domain"/>
    <property type="match status" value="1"/>
</dbReference>
<dbReference type="PANTHER" id="PTHR43047:SF72">
    <property type="entry name" value="OSMOSENSING HISTIDINE PROTEIN KINASE SLN1"/>
    <property type="match status" value="1"/>
</dbReference>
<accession>A0ABY5T4N9</accession>
<evidence type="ECO:0000256" key="5">
    <source>
        <dbReference type="ARBA" id="ARBA00022777"/>
    </source>
</evidence>
<keyword evidence="8" id="KW-0812">Transmembrane</keyword>
<keyword evidence="11" id="KW-0067">ATP-binding</keyword>